<keyword evidence="5" id="KW-0812">Transmembrane</keyword>
<dbReference type="PANTHER" id="PTHR11782:SF121">
    <property type="entry name" value="NUCLEOSIDE-DIPHOSPHATASE MIG-23"/>
    <property type="match status" value="1"/>
</dbReference>
<gene>
    <name evidence="6" type="ORF">HANVADRAFT_27739</name>
</gene>
<evidence type="ECO:0000256" key="5">
    <source>
        <dbReference type="SAM" id="Phobius"/>
    </source>
</evidence>
<dbReference type="InterPro" id="IPR018247">
    <property type="entry name" value="EF_Hand_1_Ca_BS"/>
</dbReference>
<keyword evidence="2" id="KW-0378">Hydrolase</keyword>
<dbReference type="PANTHER" id="PTHR11782">
    <property type="entry name" value="ADENOSINE/GUANOSINE DIPHOSPHATASE"/>
    <property type="match status" value="1"/>
</dbReference>
<evidence type="ECO:0000256" key="2">
    <source>
        <dbReference type="ARBA" id="ARBA00022801"/>
    </source>
</evidence>
<dbReference type="EMBL" id="LXPE01000305">
    <property type="protein sequence ID" value="OBA24984.1"/>
    <property type="molecule type" value="Genomic_DNA"/>
</dbReference>
<dbReference type="Gene3D" id="3.30.420.150">
    <property type="entry name" value="Exopolyphosphatase. Domain 2"/>
    <property type="match status" value="1"/>
</dbReference>
<protein>
    <submittedName>
        <fullName evidence="6">Nucleoside phosphatase GDA1/CD39</fullName>
    </submittedName>
</protein>
<dbReference type="GO" id="GO:0005524">
    <property type="term" value="F:ATP binding"/>
    <property type="evidence" value="ECO:0007669"/>
    <property type="project" value="UniProtKB-KW"/>
</dbReference>
<dbReference type="GO" id="GO:0004382">
    <property type="term" value="F:GDP phosphatase activity"/>
    <property type="evidence" value="ECO:0007669"/>
    <property type="project" value="TreeGrafter"/>
</dbReference>
<feature type="transmembrane region" description="Helical" evidence="5">
    <location>
        <begin position="493"/>
        <end position="518"/>
    </location>
</feature>
<keyword evidence="4" id="KW-0067">ATP-binding</keyword>
<name>A0A1B7T8D7_9ASCO</name>
<keyword evidence="4" id="KW-0547">Nucleotide-binding</keyword>
<comment type="similarity">
    <text evidence="1">Belongs to the GDA1/CD39 NTPase family.</text>
</comment>
<dbReference type="GO" id="GO:0046036">
    <property type="term" value="P:CTP metabolic process"/>
    <property type="evidence" value="ECO:0007669"/>
    <property type="project" value="TreeGrafter"/>
</dbReference>
<dbReference type="GO" id="GO:0005794">
    <property type="term" value="C:Golgi apparatus"/>
    <property type="evidence" value="ECO:0007669"/>
    <property type="project" value="TreeGrafter"/>
</dbReference>
<keyword evidence="7" id="KW-1185">Reference proteome</keyword>
<dbReference type="InterPro" id="IPR000407">
    <property type="entry name" value="GDA1_CD39_NTPase"/>
</dbReference>
<accession>A0A1B7T8D7</accession>
<evidence type="ECO:0000256" key="4">
    <source>
        <dbReference type="PIRSR" id="PIRSR600407-2"/>
    </source>
</evidence>
<reference evidence="7" key="1">
    <citation type="journal article" date="2016" name="Proc. Natl. Acad. Sci. U.S.A.">
        <title>Comparative genomics of biotechnologically important yeasts.</title>
        <authorList>
            <person name="Riley R."/>
            <person name="Haridas S."/>
            <person name="Wolfe K.H."/>
            <person name="Lopes M.R."/>
            <person name="Hittinger C.T."/>
            <person name="Goeker M."/>
            <person name="Salamov A.A."/>
            <person name="Wisecaver J.H."/>
            <person name="Long T.M."/>
            <person name="Calvey C.H."/>
            <person name="Aerts A.L."/>
            <person name="Barry K.W."/>
            <person name="Choi C."/>
            <person name="Clum A."/>
            <person name="Coughlan A.Y."/>
            <person name="Deshpande S."/>
            <person name="Douglass A.P."/>
            <person name="Hanson S.J."/>
            <person name="Klenk H.-P."/>
            <person name="LaButti K.M."/>
            <person name="Lapidus A."/>
            <person name="Lindquist E.A."/>
            <person name="Lipzen A.M."/>
            <person name="Meier-Kolthoff J.P."/>
            <person name="Ohm R.A."/>
            <person name="Otillar R.P."/>
            <person name="Pangilinan J.L."/>
            <person name="Peng Y."/>
            <person name="Rokas A."/>
            <person name="Rosa C.A."/>
            <person name="Scheuner C."/>
            <person name="Sibirny A.A."/>
            <person name="Slot J.C."/>
            <person name="Stielow J.B."/>
            <person name="Sun H."/>
            <person name="Kurtzman C.P."/>
            <person name="Blackwell M."/>
            <person name="Grigoriev I.V."/>
            <person name="Jeffries T.W."/>
        </authorList>
    </citation>
    <scope>NUCLEOTIDE SEQUENCE [LARGE SCALE GENOMIC DNA]</scope>
    <source>
        <strain evidence="7">NRRL Y-1626</strain>
    </source>
</reference>
<dbReference type="GO" id="GO:0017111">
    <property type="term" value="F:ribonucleoside triphosphate phosphatase activity"/>
    <property type="evidence" value="ECO:0007669"/>
    <property type="project" value="TreeGrafter"/>
</dbReference>
<organism evidence="6 7">
    <name type="scientific">Hanseniaspora valbyensis NRRL Y-1626</name>
    <dbReference type="NCBI Taxonomy" id="766949"/>
    <lineage>
        <taxon>Eukaryota</taxon>
        <taxon>Fungi</taxon>
        <taxon>Dikarya</taxon>
        <taxon>Ascomycota</taxon>
        <taxon>Saccharomycotina</taxon>
        <taxon>Saccharomycetes</taxon>
        <taxon>Saccharomycodales</taxon>
        <taxon>Saccharomycodaceae</taxon>
        <taxon>Hanseniaspora</taxon>
    </lineage>
</organism>
<dbReference type="Gene3D" id="3.30.420.40">
    <property type="match status" value="1"/>
</dbReference>
<evidence type="ECO:0000256" key="3">
    <source>
        <dbReference type="PIRSR" id="PIRSR600407-1"/>
    </source>
</evidence>
<sequence length="552" mass="63596">MDTKYIIVLDAGSSGTRSFLYKIENNKQGSLPKVTTSKSFTFRNQPGISSYYDFNKKKVNLKELFEDNVEDLFKKTLKQLKHDLKEEMNDENVDDYIDSLEIPVYIQATAGMRLLPEKAQDEILGGICDNLFDKNDDWPFKVFENKCLGNQVAIIDGQMEGVYGWLSLNYQLGTLEESNDNDITYGFMDMGGASQQIAFSPSVNANKKQGSVLKLTADNQYNLFVKTWLGFGTNQARKRYLQQLIMLNLENNNDFDDDDFTNRIIYDNCLPVNAEQDFVFNNKKFEIKGLGDFESCEIMIYPLLLKHIPCDDNDDLEGECLFNGVTVPKIDFNKDRFVGISEYYYLTKDLFDMSDKPINFITLEQNIKNFCETDYEDLKSKFPNLPDDLLSGSCFKLNWLTNVLHEGFQFPRLDIDNIDYTNDYIPFMTMGEVDDMELSWTMGKALLYATSLEDNSVGFYPEIGHPILGNLDGNKSGHSKGHPSDHITVLHSFWFLFFTIPFFLFKFFLIVTIIQIIINNLKRKNLLLTNAGTVMKFYNNTKKQKLIFQNSN</sequence>
<evidence type="ECO:0000313" key="7">
    <source>
        <dbReference type="Proteomes" id="UP000092321"/>
    </source>
</evidence>
<keyword evidence="5" id="KW-0472">Membrane</keyword>
<evidence type="ECO:0000256" key="1">
    <source>
        <dbReference type="ARBA" id="ARBA00009283"/>
    </source>
</evidence>
<dbReference type="Proteomes" id="UP000092321">
    <property type="component" value="Unassembled WGS sequence"/>
</dbReference>
<comment type="caution">
    <text evidence="6">The sequence shown here is derived from an EMBL/GenBank/DDBJ whole genome shotgun (WGS) entry which is preliminary data.</text>
</comment>
<dbReference type="Pfam" id="PF01150">
    <property type="entry name" value="GDA1_CD39"/>
    <property type="match status" value="1"/>
</dbReference>
<keyword evidence="5" id="KW-1133">Transmembrane helix</keyword>
<dbReference type="GO" id="GO:0045134">
    <property type="term" value="F:UDP phosphatase activity"/>
    <property type="evidence" value="ECO:0007669"/>
    <property type="project" value="TreeGrafter"/>
</dbReference>
<feature type="active site" description="Proton acceptor" evidence="3">
    <location>
        <position position="160"/>
    </location>
</feature>
<dbReference type="OrthoDB" id="6372431at2759"/>
<feature type="binding site" evidence="4">
    <location>
        <begin position="192"/>
        <end position="196"/>
    </location>
    <ligand>
        <name>ATP</name>
        <dbReference type="ChEBI" id="CHEBI:30616"/>
    </ligand>
</feature>
<proteinExistence type="inferred from homology"/>
<dbReference type="AlphaFoldDB" id="A0A1B7T8D7"/>
<evidence type="ECO:0000313" key="6">
    <source>
        <dbReference type="EMBL" id="OBA24984.1"/>
    </source>
</evidence>
<dbReference type="PROSITE" id="PS00018">
    <property type="entry name" value="EF_HAND_1"/>
    <property type="match status" value="1"/>
</dbReference>
<dbReference type="GO" id="GO:0006256">
    <property type="term" value="P:UDP catabolic process"/>
    <property type="evidence" value="ECO:0007669"/>
    <property type="project" value="TreeGrafter"/>
</dbReference>
<dbReference type="GO" id="GO:0016020">
    <property type="term" value="C:membrane"/>
    <property type="evidence" value="ECO:0007669"/>
    <property type="project" value="TreeGrafter"/>
</dbReference>